<feature type="region of interest" description="Disordered" evidence="7">
    <location>
        <begin position="53"/>
        <end position="80"/>
    </location>
</feature>
<dbReference type="PANTHER" id="PTHR33057">
    <property type="entry name" value="TRANSCRIPTION REPRESSOR OFP7-RELATED"/>
    <property type="match status" value="1"/>
</dbReference>
<keyword evidence="3 6" id="KW-0805">Transcription regulation</keyword>
<dbReference type="GO" id="GO:0005634">
    <property type="term" value="C:nucleus"/>
    <property type="evidence" value="ECO:0007669"/>
    <property type="project" value="UniProtKB-SubCell"/>
</dbReference>
<accession>A0AAV2DXA4</accession>
<dbReference type="GO" id="GO:0045892">
    <property type="term" value="P:negative regulation of DNA-templated transcription"/>
    <property type="evidence" value="ECO:0007669"/>
    <property type="project" value="UniProtKB-UniRule"/>
</dbReference>
<dbReference type="InterPro" id="IPR038933">
    <property type="entry name" value="Ovate"/>
</dbReference>
<evidence type="ECO:0000256" key="5">
    <source>
        <dbReference type="ARBA" id="ARBA00023242"/>
    </source>
</evidence>
<feature type="domain" description="OVATE" evidence="8">
    <location>
        <begin position="218"/>
        <end position="281"/>
    </location>
</feature>
<feature type="compositionally biased region" description="Basic and acidic residues" evidence="7">
    <location>
        <begin position="119"/>
        <end position="141"/>
    </location>
</feature>
<comment type="subcellular location">
    <subcellularLocation>
        <location evidence="1 6">Nucleus</location>
    </subcellularLocation>
</comment>
<evidence type="ECO:0000256" key="7">
    <source>
        <dbReference type="SAM" id="MobiDB-lite"/>
    </source>
</evidence>
<dbReference type="EMBL" id="OZ034816">
    <property type="protein sequence ID" value="CAL1377960.1"/>
    <property type="molecule type" value="Genomic_DNA"/>
</dbReference>
<dbReference type="NCBIfam" id="TIGR01568">
    <property type="entry name" value="A_thal_3678"/>
    <property type="match status" value="1"/>
</dbReference>
<evidence type="ECO:0000256" key="6">
    <source>
        <dbReference type="RuleBase" id="RU367028"/>
    </source>
</evidence>
<evidence type="ECO:0000256" key="4">
    <source>
        <dbReference type="ARBA" id="ARBA00023163"/>
    </source>
</evidence>
<evidence type="ECO:0000256" key="3">
    <source>
        <dbReference type="ARBA" id="ARBA00023015"/>
    </source>
</evidence>
<evidence type="ECO:0000256" key="2">
    <source>
        <dbReference type="ARBA" id="ARBA00022491"/>
    </source>
</evidence>
<keyword evidence="4 6" id="KW-0804">Transcription</keyword>
<sequence>MPRKLRKSVRGYLSKIKSANSALHFSSSSFSSPKSWILRGCKHVKTLSFSGVDTRRREEEDTNSDDETNNSNQNKDVAAATLDDVDQFLFDNFRSLYIKDDDDDDEQEKDSRPTNNVEADGHHLQRRDDGGKKSFSDESPRLVDPPAKRSNRLFTRPAGSSSSTSLADETARSSQRTTTSSTDEMAGSTMSNTLTSYSGRNNHDRDSAEALPEDCIAVLTYTRAPQDEFVRSMQEMVAARMEDKGSVDWEFMEELLFAYLNLNDKKSHRFILSAFVDLIVTLRPAAGEGAPARARRCPSGRGMLLKRPGAESQK</sequence>
<feature type="compositionally biased region" description="Polar residues" evidence="7">
    <location>
        <begin position="158"/>
        <end position="167"/>
    </location>
</feature>
<dbReference type="AlphaFoldDB" id="A0AAV2DXA4"/>
<dbReference type="Pfam" id="PF04844">
    <property type="entry name" value="Ovate"/>
    <property type="match status" value="1"/>
</dbReference>
<keyword evidence="10" id="KW-1185">Reference proteome</keyword>
<feature type="compositionally biased region" description="Low complexity" evidence="7">
    <location>
        <begin position="172"/>
        <end position="182"/>
    </location>
</feature>
<protein>
    <recommendedName>
        <fullName evidence="6">Transcription repressor</fullName>
    </recommendedName>
    <alternativeName>
        <fullName evidence="6">Ovate family protein</fullName>
    </alternativeName>
</protein>
<dbReference type="InterPro" id="IPR006458">
    <property type="entry name" value="Ovate_C"/>
</dbReference>
<feature type="region of interest" description="Disordered" evidence="7">
    <location>
        <begin position="100"/>
        <end position="207"/>
    </location>
</feature>
<feature type="compositionally biased region" description="Polar residues" evidence="7">
    <location>
        <begin position="188"/>
        <end position="200"/>
    </location>
</feature>
<evidence type="ECO:0000259" key="8">
    <source>
        <dbReference type="PROSITE" id="PS51754"/>
    </source>
</evidence>
<dbReference type="Proteomes" id="UP001497516">
    <property type="component" value="Chromosome 3"/>
</dbReference>
<name>A0AAV2DXA4_9ROSI</name>
<keyword evidence="5 6" id="KW-0539">Nucleus</keyword>
<comment type="function">
    <text evidence="6">Transcriptional repressor that regulates multiple aspects of plant growth and development.</text>
</comment>
<evidence type="ECO:0000313" key="10">
    <source>
        <dbReference type="Proteomes" id="UP001497516"/>
    </source>
</evidence>
<evidence type="ECO:0000256" key="1">
    <source>
        <dbReference type="ARBA" id="ARBA00004123"/>
    </source>
</evidence>
<proteinExistence type="predicted"/>
<gene>
    <name evidence="9" type="ORF">LTRI10_LOCUS19570</name>
</gene>
<organism evidence="9 10">
    <name type="scientific">Linum trigynum</name>
    <dbReference type="NCBI Taxonomy" id="586398"/>
    <lineage>
        <taxon>Eukaryota</taxon>
        <taxon>Viridiplantae</taxon>
        <taxon>Streptophyta</taxon>
        <taxon>Embryophyta</taxon>
        <taxon>Tracheophyta</taxon>
        <taxon>Spermatophyta</taxon>
        <taxon>Magnoliopsida</taxon>
        <taxon>eudicotyledons</taxon>
        <taxon>Gunneridae</taxon>
        <taxon>Pentapetalae</taxon>
        <taxon>rosids</taxon>
        <taxon>fabids</taxon>
        <taxon>Malpighiales</taxon>
        <taxon>Linaceae</taxon>
        <taxon>Linum</taxon>
    </lineage>
</organism>
<dbReference type="PANTHER" id="PTHR33057:SF117">
    <property type="entry name" value="TRANSCRIPTION REPRESSOR OFP14"/>
    <property type="match status" value="1"/>
</dbReference>
<feature type="region of interest" description="Disordered" evidence="7">
    <location>
        <begin position="289"/>
        <end position="314"/>
    </location>
</feature>
<reference evidence="9 10" key="1">
    <citation type="submission" date="2024-04" db="EMBL/GenBank/DDBJ databases">
        <authorList>
            <person name="Fracassetti M."/>
        </authorList>
    </citation>
    <scope>NUCLEOTIDE SEQUENCE [LARGE SCALE GENOMIC DNA]</scope>
</reference>
<evidence type="ECO:0000313" key="9">
    <source>
        <dbReference type="EMBL" id="CAL1377960.1"/>
    </source>
</evidence>
<keyword evidence="2 6" id="KW-0678">Repressor</keyword>
<dbReference type="PROSITE" id="PS51754">
    <property type="entry name" value="OVATE"/>
    <property type="match status" value="1"/>
</dbReference>